<keyword evidence="5" id="KW-0804">Transcription</keyword>
<name>A0AAV6V545_9ARAC</name>
<sequence length="637" mass="72176">MQDVKLDTAYHNLRFVKLLKRLKLCPLFKVGLGMLLIGINNEYSGSHENGDTSRESPFPSVEPIRTPYSTQTKKTRLALSAEEEVSSAIKRFCVSSEDKENNDSSQSSRCRHSSSVPDLRTTGSPTLTAVSVLSPSMLSQMLQISDSPPPPFVIRELPPNLKNTGFQYVLGAATSIATKVNEETMTYLNQGQSYEIKLKKLGDLTEMRGKLLKSILRVGFQERRLQYTEKEQITQWQNQRPGERILEIDIPLSCGLYEVLNDPNNIHICEFLWDPTNETGVFIRLNCISTEFTPKKHGGEKGAPFRIQIETFSDCENYTQRLHVASCQVKVFKPKGADRKHKTDREKMSKRPHSEQEKYKTSYDCTVFSECAADSLYVTMPPSTTASSPPTTSTNTTLYYNTKVTTPESKASHTQLRSSKYERSKSESLDHSDVSSHSQEKSASTDSFEVCGDVVVKEESDVLFQTVRILGAQDQDSICVDTNQMETSNWLRKNNFSNFIEVFTNYSGLDMLRLSKDDCIKICGLTDGVRLYNSLHCRPVLAKNTFFVRLPTEEVFRAVYLHDLSVSYLISKLSILFHIPVENIRDLRMHTGTSANYTVTDEVVANIREDSLFILDILIHSQSPEKYILLLKLFKEL</sequence>
<evidence type="ECO:0000313" key="11">
    <source>
        <dbReference type="Proteomes" id="UP000827092"/>
    </source>
</evidence>
<keyword evidence="3" id="KW-0805">Transcription regulation</keyword>
<comment type="similarity">
    <text evidence="2">Belongs to the grh/CP2 family. CP2 subfamily.</text>
</comment>
<evidence type="ECO:0000256" key="5">
    <source>
        <dbReference type="ARBA" id="ARBA00023163"/>
    </source>
</evidence>
<dbReference type="GO" id="GO:0005634">
    <property type="term" value="C:nucleus"/>
    <property type="evidence" value="ECO:0007669"/>
    <property type="project" value="UniProtKB-SubCell"/>
</dbReference>
<dbReference type="PROSITE" id="PS51968">
    <property type="entry name" value="GRH_CP2_DB"/>
    <property type="match status" value="1"/>
</dbReference>
<evidence type="ECO:0000313" key="10">
    <source>
        <dbReference type="EMBL" id="KAG8191237.1"/>
    </source>
</evidence>
<feature type="region of interest" description="Disordered" evidence="8">
    <location>
        <begin position="46"/>
        <end position="75"/>
    </location>
</feature>
<evidence type="ECO:0000256" key="6">
    <source>
        <dbReference type="ARBA" id="ARBA00023242"/>
    </source>
</evidence>
<feature type="region of interest" description="Disordered" evidence="8">
    <location>
        <begin position="403"/>
        <end position="441"/>
    </location>
</feature>
<dbReference type="Pfam" id="PF18016">
    <property type="entry name" value="SAM_3"/>
    <property type="match status" value="1"/>
</dbReference>
<dbReference type="InterPro" id="IPR013761">
    <property type="entry name" value="SAM/pointed_sf"/>
</dbReference>
<dbReference type="InterPro" id="IPR007604">
    <property type="entry name" value="CP2"/>
</dbReference>
<dbReference type="EMBL" id="JAFNEN010000162">
    <property type="protein sequence ID" value="KAG8191237.1"/>
    <property type="molecule type" value="Genomic_DNA"/>
</dbReference>
<dbReference type="GO" id="GO:0001228">
    <property type="term" value="F:DNA-binding transcription activator activity, RNA polymerase II-specific"/>
    <property type="evidence" value="ECO:0007669"/>
    <property type="project" value="TreeGrafter"/>
</dbReference>
<comment type="caution">
    <text evidence="10">The sequence shown here is derived from an EMBL/GenBank/DDBJ whole genome shotgun (WGS) entry which is preliminary data.</text>
</comment>
<organism evidence="10 11">
    <name type="scientific">Oedothorax gibbosus</name>
    <dbReference type="NCBI Taxonomy" id="931172"/>
    <lineage>
        <taxon>Eukaryota</taxon>
        <taxon>Metazoa</taxon>
        <taxon>Ecdysozoa</taxon>
        <taxon>Arthropoda</taxon>
        <taxon>Chelicerata</taxon>
        <taxon>Arachnida</taxon>
        <taxon>Araneae</taxon>
        <taxon>Araneomorphae</taxon>
        <taxon>Entelegynae</taxon>
        <taxon>Araneoidea</taxon>
        <taxon>Linyphiidae</taxon>
        <taxon>Erigoninae</taxon>
        <taxon>Oedothorax</taxon>
    </lineage>
</organism>
<reference evidence="10 11" key="1">
    <citation type="journal article" date="2022" name="Nat. Ecol. Evol.">
        <title>A masculinizing supergene underlies an exaggerated male reproductive morph in a spider.</title>
        <authorList>
            <person name="Hendrickx F."/>
            <person name="De Corte Z."/>
            <person name="Sonet G."/>
            <person name="Van Belleghem S.M."/>
            <person name="Kostlbacher S."/>
            <person name="Vangestel C."/>
        </authorList>
    </citation>
    <scope>NUCLEOTIDE SEQUENCE [LARGE SCALE GENOMIC DNA]</scope>
    <source>
        <strain evidence="10">W744_W776</strain>
    </source>
</reference>
<evidence type="ECO:0000256" key="4">
    <source>
        <dbReference type="ARBA" id="ARBA00023125"/>
    </source>
</evidence>
<feature type="compositionally biased region" description="Polar residues" evidence="8">
    <location>
        <begin position="403"/>
        <end position="415"/>
    </location>
</feature>
<evidence type="ECO:0000256" key="2">
    <source>
        <dbReference type="ARBA" id="ARBA00010852"/>
    </source>
</evidence>
<keyword evidence="11" id="KW-1185">Reference proteome</keyword>
<dbReference type="InterPro" id="IPR040167">
    <property type="entry name" value="TF_CP2-like"/>
</dbReference>
<feature type="region of interest" description="Disordered" evidence="8">
    <location>
        <begin position="336"/>
        <end position="357"/>
    </location>
</feature>
<accession>A0AAV6V545</accession>
<evidence type="ECO:0000256" key="7">
    <source>
        <dbReference type="PROSITE-ProRule" id="PRU01313"/>
    </source>
</evidence>
<dbReference type="Proteomes" id="UP000827092">
    <property type="component" value="Unassembled WGS sequence"/>
</dbReference>
<feature type="domain" description="Grh/CP2 DB" evidence="9">
    <location>
        <begin position="162"/>
        <end position="393"/>
    </location>
</feature>
<evidence type="ECO:0000256" key="1">
    <source>
        <dbReference type="ARBA" id="ARBA00004123"/>
    </source>
</evidence>
<gene>
    <name evidence="10" type="ORF">JTE90_003250</name>
</gene>
<dbReference type="GO" id="GO:0000978">
    <property type="term" value="F:RNA polymerase II cis-regulatory region sequence-specific DNA binding"/>
    <property type="evidence" value="ECO:0007669"/>
    <property type="project" value="TreeGrafter"/>
</dbReference>
<proteinExistence type="inferred from homology"/>
<evidence type="ECO:0000256" key="3">
    <source>
        <dbReference type="ARBA" id="ARBA00023015"/>
    </source>
</evidence>
<keyword evidence="6 7" id="KW-0539">Nucleus</keyword>
<dbReference type="InterPro" id="IPR057520">
    <property type="entry name" value="GRHL1/CP2_C"/>
</dbReference>
<feature type="compositionally biased region" description="Basic and acidic residues" evidence="8">
    <location>
        <begin position="419"/>
        <end position="440"/>
    </location>
</feature>
<dbReference type="Pfam" id="PF04516">
    <property type="entry name" value="CP2"/>
    <property type="match status" value="1"/>
</dbReference>
<dbReference type="AlphaFoldDB" id="A0AAV6V545"/>
<dbReference type="PANTHER" id="PTHR11037:SF21">
    <property type="entry name" value="GEMINI, ISOFORM C"/>
    <property type="match status" value="1"/>
</dbReference>
<keyword evidence="4 7" id="KW-0238">DNA-binding</keyword>
<feature type="region of interest" description="Disordered" evidence="8">
    <location>
        <begin position="96"/>
        <end position="124"/>
    </location>
</feature>
<dbReference type="SUPFAM" id="SSF47769">
    <property type="entry name" value="SAM/Pointed domain"/>
    <property type="match status" value="1"/>
</dbReference>
<evidence type="ECO:0000256" key="8">
    <source>
        <dbReference type="SAM" id="MobiDB-lite"/>
    </source>
</evidence>
<dbReference type="InterPro" id="IPR041418">
    <property type="entry name" value="SAM_3"/>
</dbReference>
<protein>
    <recommendedName>
        <fullName evidence="9">Grh/CP2 DB domain-containing protein</fullName>
    </recommendedName>
</protein>
<dbReference type="PANTHER" id="PTHR11037">
    <property type="entry name" value="TRANSCRIPTION FACTOR CP2"/>
    <property type="match status" value="1"/>
</dbReference>
<comment type="subcellular location">
    <subcellularLocation>
        <location evidence="1 7">Nucleus</location>
    </subcellularLocation>
</comment>
<dbReference type="Gene3D" id="1.10.150.50">
    <property type="entry name" value="Transcription Factor, Ets-1"/>
    <property type="match status" value="1"/>
</dbReference>
<dbReference type="Pfam" id="PF25416">
    <property type="entry name" value="GRHL1_C"/>
    <property type="match status" value="1"/>
</dbReference>
<evidence type="ECO:0000259" key="9">
    <source>
        <dbReference type="PROSITE" id="PS51968"/>
    </source>
</evidence>